<feature type="transmembrane region" description="Helical" evidence="1">
    <location>
        <begin position="7"/>
        <end position="28"/>
    </location>
</feature>
<keyword evidence="1" id="KW-1133">Transmembrane helix</keyword>
<name>A0A8T0UYL2_PANVG</name>
<dbReference type="AlphaFoldDB" id="A0A8T0UYL2"/>
<keyword evidence="1" id="KW-0472">Membrane</keyword>
<protein>
    <submittedName>
        <fullName evidence="2">Uncharacterized protein</fullName>
    </submittedName>
</protein>
<evidence type="ECO:0000313" key="3">
    <source>
        <dbReference type="Proteomes" id="UP000823388"/>
    </source>
</evidence>
<comment type="caution">
    <text evidence="2">The sequence shown here is derived from an EMBL/GenBank/DDBJ whole genome shotgun (WGS) entry which is preliminary data.</text>
</comment>
<accession>A0A8T0UYL2</accession>
<reference evidence="2" key="1">
    <citation type="submission" date="2020-05" db="EMBL/GenBank/DDBJ databases">
        <title>WGS assembly of Panicum virgatum.</title>
        <authorList>
            <person name="Lovell J.T."/>
            <person name="Jenkins J."/>
            <person name="Shu S."/>
            <person name="Juenger T.E."/>
            <person name="Schmutz J."/>
        </authorList>
    </citation>
    <scope>NUCLEOTIDE SEQUENCE</scope>
    <source>
        <strain evidence="2">AP13</strain>
    </source>
</reference>
<sequence>MLPPLRLYLYLILSLRPICTLHLFFISLSLSRQRGCVAAGRTVKEQWLCAVGGAGPCSPLGQEAPSSGGGREVVDPRWERRMHEDEWHAIQQA</sequence>
<keyword evidence="3" id="KW-1185">Reference proteome</keyword>
<organism evidence="2 3">
    <name type="scientific">Panicum virgatum</name>
    <name type="common">Blackwell switchgrass</name>
    <dbReference type="NCBI Taxonomy" id="38727"/>
    <lineage>
        <taxon>Eukaryota</taxon>
        <taxon>Viridiplantae</taxon>
        <taxon>Streptophyta</taxon>
        <taxon>Embryophyta</taxon>
        <taxon>Tracheophyta</taxon>
        <taxon>Spermatophyta</taxon>
        <taxon>Magnoliopsida</taxon>
        <taxon>Liliopsida</taxon>
        <taxon>Poales</taxon>
        <taxon>Poaceae</taxon>
        <taxon>PACMAD clade</taxon>
        <taxon>Panicoideae</taxon>
        <taxon>Panicodae</taxon>
        <taxon>Paniceae</taxon>
        <taxon>Panicinae</taxon>
        <taxon>Panicum</taxon>
        <taxon>Panicum sect. Hiantes</taxon>
    </lineage>
</organism>
<keyword evidence="1" id="KW-0812">Transmembrane</keyword>
<proteinExistence type="predicted"/>
<gene>
    <name evidence="2" type="ORF">PVAP13_3KG266046</name>
</gene>
<dbReference type="EMBL" id="CM029041">
    <property type="protein sequence ID" value="KAG2627940.1"/>
    <property type="molecule type" value="Genomic_DNA"/>
</dbReference>
<evidence type="ECO:0000256" key="1">
    <source>
        <dbReference type="SAM" id="Phobius"/>
    </source>
</evidence>
<evidence type="ECO:0000313" key="2">
    <source>
        <dbReference type="EMBL" id="KAG2627940.1"/>
    </source>
</evidence>
<dbReference type="Proteomes" id="UP000823388">
    <property type="component" value="Chromosome 3K"/>
</dbReference>